<keyword evidence="3" id="KW-1185">Reference proteome</keyword>
<dbReference type="RefSeq" id="WP_151163298.1">
    <property type="nucleotide sequence ID" value="NZ_WKJO01000001.1"/>
</dbReference>
<evidence type="ECO:0000256" key="1">
    <source>
        <dbReference type="SAM" id="MobiDB-lite"/>
    </source>
</evidence>
<feature type="compositionally biased region" description="Acidic residues" evidence="1">
    <location>
        <begin position="57"/>
        <end position="86"/>
    </location>
</feature>
<sequence>MNRVQLGVAGIVVVVVAFAFLSGGLNAPNEQGPASDADASLGAETTDPTDESRTDDGGDVEEPLVADDGPDDPATDGEDSSGDADDTERASGTFESVDETDDSTSSSKSQTTTVLRYKSSSEYDDEDDDPPYTGATNDRSDDTKSTTTDDSSSTDGDSTPTDTPDESTPNDDNDNSTPADESTPNDDNDESTPNDDSGGMCTV</sequence>
<name>A0A6A8GHZ0_9EURY</name>
<proteinExistence type="predicted"/>
<dbReference type="EMBL" id="WKJO01000001">
    <property type="protein sequence ID" value="MRX22848.1"/>
    <property type="molecule type" value="Genomic_DNA"/>
</dbReference>
<evidence type="ECO:0000313" key="2">
    <source>
        <dbReference type="EMBL" id="MRX22848.1"/>
    </source>
</evidence>
<comment type="caution">
    <text evidence="2">The sequence shown here is derived from an EMBL/GenBank/DDBJ whole genome shotgun (WGS) entry which is preliminary data.</text>
</comment>
<dbReference type="AlphaFoldDB" id="A0A6A8GHZ0"/>
<organism evidence="2 3">
    <name type="scientific">Haloferax litoreum</name>
    <dbReference type="NCBI Taxonomy" id="2666140"/>
    <lineage>
        <taxon>Archaea</taxon>
        <taxon>Methanobacteriati</taxon>
        <taxon>Methanobacteriota</taxon>
        <taxon>Stenosarchaea group</taxon>
        <taxon>Halobacteria</taxon>
        <taxon>Halobacteriales</taxon>
        <taxon>Haloferacaceae</taxon>
        <taxon>Haloferax</taxon>
    </lineage>
</organism>
<feature type="compositionally biased region" description="Low complexity" evidence="1">
    <location>
        <begin position="145"/>
        <end position="162"/>
    </location>
</feature>
<feature type="compositionally biased region" description="Acidic residues" evidence="1">
    <location>
        <begin position="183"/>
        <end position="193"/>
    </location>
</feature>
<gene>
    <name evidence="2" type="ORF">GJR96_12915</name>
</gene>
<dbReference type="Proteomes" id="UP000439022">
    <property type="component" value="Unassembled WGS sequence"/>
</dbReference>
<evidence type="ECO:0000313" key="3">
    <source>
        <dbReference type="Proteomes" id="UP000439022"/>
    </source>
</evidence>
<accession>A0A6A8GHZ0</accession>
<feature type="region of interest" description="Disordered" evidence="1">
    <location>
        <begin position="26"/>
        <end position="203"/>
    </location>
</feature>
<feature type="compositionally biased region" description="Low complexity" evidence="1">
    <location>
        <begin position="103"/>
        <end position="113"/>
    </location>
</feature>
<protein>
    <submittedName>
        <fullName evidence="2">Uncharacterized protein</fullName>
    </submittedName>
</protein>
<reference evidence="2 3" key="1">
    <citation type="submission" date="2019-11" db="EMBL/GenBank/DDBJ databases">
        <title>Whole genome sequence of Haloferax sp. MBLA0076.</title>
        <authorList>
            <person name="Seo M.-J."/>
            <person name="Cho E.-S."/>
        </authorList>
    </citation>
    <scope>NUCLEOTIDE SEQUENCE [LARGE SCALE GENOMIC DNA]</scope>
    <source>
        <strain evidence="2 3">MBLA0076</strain>
    </source>
</reference>
<feature type="compositionally biased region" description="Acidic residues" evidence="1">
    <location>
        <begin position="163"/>
        <end position="174"/>
    </location>
</feature>